<keyword evidence="4" id="KW-0963">Cytoplasm</keyword>
<evidence type="ECO:0000256" key="1">
    <source>
        <dbReference type="ARBA" id="ARBA00001947"/>
    </source>
</evidence>
<dbReference type="PROSITE" id="PS50076">
    <property type="entry name" value="DNAJ_2"/>
    <property type="match status" value="1"/>
</dbReference>
<evidence type="ECO:0000259" key="13">
    <source>
        <dbReference type="PROSITE" id="PS50076"/>
    </source>
</evidence>
<dbReference type="AlphaFoldDB" id="A0A381U1S0"/>
<keyword evidence="10" id="KW-0346">Stress response</keyword>
<accession>A0A381U1S0</accession>
<protein>
    <recommendedName>
        <fullName evidence="16">J domain-containing protein</fullName>
    </recommendedName>
</protein>
<dbReference type="PROSITE" id="PS51188">
    <property type="entry name" value="ZF_CR"/>
    <property type="match status" value="1"/>
</dbReference>
<dbReference type="GO" id="GO:0005737">
    <property type="term" value="C:cytoplasm"/>
    <property type="evidence" value="ECO:0007669"/>
    <property type="project" value="UniProtKB-SubCell"/>
</dbReference>
<evidence type="ECO:0000256" key="2">
    <source>
        <dbReference type="ARBA" id="ARBA00004496"/>
    </source>
</evidence>
<dbReference type="Pfam" id="PF00684">
    <property type="entry name" value="DnaJ_CXXCXGXG"/>
    <property type="match status" value="1"/>
</dbReference>
<keyword evidence="8" id="KW-0863">Zinc-finger</keyword>
<dbReference type="Gene3D" id="2.10.230.10">
    <property type="entry name" value="Heat shock protein DnaJ, cysteine-rich domain"/>
    <property type="match status" value="1"/>
</dbReference>
<dbReference type="InterPro" id="IPR001305">
    <property type="entry name" value="HSP_DnaJ_Cys-rich_dom"/>
</dbReference>
<dbReference type="GO" id="GO:0042026">
    <property type="term" value="P:protein refolding"/>
    <property type="evidence" value="ECO:0007669"/>
    <property type="project" value="TreeGrafter"/>
</dbReference>
<feature type="domain" description="J" evidence="13">
    <location>
        <begin position="5"/>
        <end position="70"/>
    </location>
</feature>
<dbReference type="GO" id="GO:0051082">
    <property type="term" value="F:unfolded protein binding"/>
    <property type="evidence" value="ECO:0007669"/>
    <property type="project" value="InterPro"/>
</dbReference>
<dbReference type="GO" id="GO:0006260">
    <property type="term" value="P:DNA replication"/>
    <property type="evidence" value="ECO:0007669"/>
    <property type="project" value="UniProtKB-KW"/>
</dbReference>
<dbReference type="GO" id="GO:0005524">
    <property type="term" value="F:ATP binding"/>
    <property type="evidence" value="ECO:0007669"/>
    <property type="project" value="InterPro"/>
</dbReference>
<dbReference type="Gene3D" id="1.10.287.110">
    <property type="entry name" value="DnaJ domain"/>
    <property type="match status" value="1"/>
</dbReference>
<evidence type="ECO:0000256" key="11">
    <source>
        <dbReference type="ARBA" id="ARBA00023186"/>
    </source>
</evidence>
<evidence type="ECO:0000256" key="9">
    <source>
        <dbReference type="ARBA" id="ARBA00022833"/>
    </source>
</evidence>
<dbReference type="InterPro" id="IPR012724">
    <property type="entry name" value="DnaJ"/>
</dbReference>
<proteinExistence type="inferred from homology"/>
<dbReference type="SUPFAM" id="SSF49493">
    <property type="entry name" value="HSP40/DnaJ peptide-binding domain"/>
    <property type="match status" value="2"/>
</dbReference>
<sequence length="374" mass="41028">VSKQDYYQTLGIAKNSSDADIKKAYRKLAMKYHPDRNSGDTSSEIKFKDAKEAYEVLSDPQKRNAYDQFGHAGVNSQGGMGGGFNPGDSINDIFGDMFGDIFGSRRGPRSNSQRGSDLRYELTLDLEQAVFGDSINIKIPSLTSCDPCKGTGAKPGTSSTTCNRCEGRGAVRIQQGFFTLQQTCPECRGTGQTIQSPCQDCNGSGRVSKNRTISLKIPPGVDDNDRIRLSNEGEAGLNGGPSGDLYVDINIREHSIFTREGKNLFCTVPISYSSAVLGGVVQVPTINGAVNLTIPAETQSGKLFRLKAKGIRSHRDRMTGDLFCKVQVETPINLNSKQKDLLKEFEDSIKKSSKNHRPKKSNWKDSVKKFFDRL</sequence>
<evidence type="ECO:0000256" key="7">
    <source>
        <dbReference type="ARBA" id="ARBA00022737"/>
    </source>
</evidence>
<dbReference type="CDD" id="cd06257">
    <property type="entry name" value="DnaJ"/>
    <property type="match status" value="1"/>
</dbReference>
<dbReference type="InterPro" id="IPR008971">
    <property type="entry name" value="HSP40/DnaJ_pept-bd"/>
</dbReference>
<keyword evidence="11" id="KW-0143">Chaperone</keyword>
<evidence type="ECO:0000256" key="4">
    <source>
        <dbReference type="ARBA" id="ARBA00022490"/>
    </source>
</evidence>
<feature type="non-terminal residue" evidence="15">
    <location>
        <position position="1"/>
    </location>
</feature>
<evidence type="ECO:0000256" key="6">
    <source>
        <dbReference type="ARBA" id="ARBA00022723"/>
    </source>
</evidence>
<comment type="subcellular location">
    <subcellularLocation>
        <location evidence="2">Cytoplasm</location>
    </subcellularLocation>
</comment>
<dbReference type="NCBIfam" id="TIGR02349">
    <property type="entry name" value="DnaJ_bact"/>
    <property type="match status" value="1"/>
</dbReference>
<dbReference type="PRINTS" id="PR00625">
    <property type="entry name" value="JDOMAIN"/>
</dbReference>
<dbReference type="Pfam" id="PF00226">
    <property type="entry name" value="DnaJ"/>
    <property type="match status" value="1"/>
</dbReference>
<keyword evidence="9" id="KW-0862">Zinc</keyword>
<dbReference type="GO" id="GO:0008270">
    <property type="term" value="F:zinc ion binding"/>
    <property type="evidence" value="ECO:0007669"/>
    <property type="project" value="UniProtKB-KW"/>
</dbReference>
<gene>
    <name evidence="15" type="ORF">METZ01_LOCUS74442</name>
</gene>
<dbReference type="EMBL" id="UINC01005479">
    <property type="protein sequence ID" value="SVA21588.1"/>
    <property type="molecule type" value="Genomic_DNA"/>
</dbReference>
<dbReference type="HAMAP" id="MF_01152">
    <property type="entry name" value="DnaJ"/>
    <property type="match status" value="1"/>
</dbReference>
<evidence type="ECO:0000256" key="10">
    <source>
        <dbReference type="ARBA" id="ARBA00023016"/>
    </source>
</evidence>
<feature type="domain" description="CR-type" evidence="14">
    <location>
        <begin position="132"/>
        <end position="210"/>
    </location>
</feature>
<keyword evidence="5" id="KW-0235">DNA replication</keyword>
<dbReference type="CDD" id="cd10719">
    <property type="entry name" value="DnaJ_zf"/>
    <property type="match status" value="1"/>
</dbReference>
<evidence type="ECO:0000313" key="15">
    <source>
        <dbReference type="EMBL" id="SVA21588.1"/>
    </source>
</evidence>
<dbReference type="InterPro" id="IPR002939">
    <property type="entry name" value="DnaJ_C"/>
</dbReference>
<evidence type="ECO:0008006" key="16">
    <source>
        <dbReference type="Google" id="ProtNLM"/>
    </source>
</evidence>
<dbReference type="SUPFAM" id="SSF46565">
    <property type="entry name" value="Chaperone J-domain"/>
    <property type="match status" value="1"/>
</dbReference>
<dbReference type="SUPFAM" id="SSF57938">
    <property type="entry name" value="DnaJ/Hsp40 cysteine-rich domain"/>
    <property type="match status" value="1"/>
</dbReference>
<dbReference type="FunFam" id="1.10.287.110:FF:000034">
    <property type="entry name" value="Chaperone protein DnaJ"/>
    <property type="match status" value="1"/>
</dbReference>
<dbReference type="Pfam" id="PF01556">
    <property type="entry name" value="DnaJ_C"/>
    <property type="match status" value="1"/>
</dbReference>
<evidence type="ECO:0000256" key="12">
    <source>
        <dbReference type="SAM" id="MobiDB-lite"/>
    </source>
</evidence>
<dbReference type="PANTHER" id="PTHR43096:SF48">
    <property type="entry name" value="CHAPERONE PROTEIN DNAJ"/>
    <property type="match status" value="1"/>
</dbReference>
<dbReference type="CDD" id="cd10747">
    <property type="entry name" value="DnaJ_C"/>
    <property type="match status" value="1"/>
</dbReference>
<feature type="region of interest" description="Disordered" evidence="12">
    <location>
        <begin position="349"/>
        <end position="374"/>
    </location>
</feature>
<keyword evidence="7" id="KW-0677">Repeat</keyword>
<evidence type="ECO:0000259" key="14">
    <source>
        <dbReference type="PROSITE" id="PS51188"/>
    </source>
</evidence>
<evidence type="ECO:0000256" key="8">
    <source>
        <dbReference type="ARBA" id="ARBA00022771"/>
    </source>
</evidence>
<feature type="compositionally biased region" description="Basic residues" evidence="12">
    <location>
        <begin position="351"/>
        <end position="361"/>
    </location>
</feature>
<feature type="compositionally biased region" description="Basic and acidic residues" evidence="12">
    <location>
        <begin position="362"/>
        <end position="374"/>
    </location>
</feature>
<dbReference type="GO" id="GO:0031072">
    <property type="term" value="F:heat shock protein binding"/>
    <property type="evidence" value="ECO:0007669"/>
    <property type="project" value="InterPro"/>
</dbReference>
<name>A0A381U1S0_9ZZZZ</name>
<dbReference type="Gene3D" id="2.60.260.20">
    <property type="entry name" value="Urease metallochaperone UreE, N-terminal domain"/>
    <property type="match status" value="2"/>
</dbReference>
<evidence type="ECO:0000256" key="3">
    <source>
        <dbReference type="ARBA" id="ARBA00011738"/>
    </source>
</evidence>
<dbReference type="InterPro" id="IPR018253">
    <property type="entry name" value="DnaJ_domain_CS"/>
</dbReference>
<dbReference type="PROSITE" id="PS00636">
    <property type="entry name" value="DNAJ_1"/>
    <property type="match status" value="1"/>
</dbReference>
<comment type="cofactor">
    <cofactor evidence="1">
        <name>Zn(2+)</name>
        <dbReference type="ChEBI" id="CHEBI:29105"/>
    </cofactor>
</comment>
<dbReference type="NCBIfam" id="NF008035">
    <property type="entry name" value="PRK10767.1"/>
    <property type="match status" value="1"/>
</dbReference>
<dbReference type="InterPro" id="IPR036869">
    <property type="entry name" value="J_dom_sf"/>
</dbReference>
<dbReference type="FunFam" id="2.60.260.20:FF:000004">
    <property type="entry name" value="Molecular chaperone DnaJ"/>
    <property type="match status" value="1"/>
</dbReference>
<keyword evidence="6" id="KW-0479">Metal-binding</keyword>
<evidence type="ECO:0000256" key="5">
    <source>
        <dbReference type="ARBA" id="ARBA00022705"/>
    </source>
</evidence>
<dbReference type="FunFam" id="2.10.230.10:FF:000002">
    <property type="entry name" value="Molecular chaperone DnaJ"/>
    <property type="match status" value="1"/>
</dbReference>
<dbReference type="InterPro" id="IPR001623">
    <property type="entry name" value="DnaJ_domain"/>
</dbReference>
<dbReference type="PANTHER" id="PTHR43096">
    <property type="entry name" value="DNAJ HOMOLOG 1, MITOCHONDRIAL-RELATED"/>
    <property type="match status" value="1"/>
</dbReference>
<reference evidence="15" key="1">
    <citation type="submission" date="2018-05" db="EMBL/GenBank/DDBJ databases">
        <authorList>
            <person name="Lanie J.A."/>
            <person name="Ng W.-L."/>
            <person name="Kazmierczak K.M."/>
            <person name="Andrzejewski T.M."/>
            <person name="Davidsen T.M."/>
            <person name="Wayne K.J."/>
            <person name="Tettelin H."/>
            <person name="Glass J.I."/>
            <person name="Rusch D."/>
            <person name="Podicherti R."/>
            <person name="Tsui H.-C.T."/>
            <person name="Winkler M.E."/>
        </authorList>
    </citation>
    <scope>NUCLEOTIDE SEQUENCE</scope>
</reference>
<dbReference type="InterPro" id="IPR036410">
    <property type="entry name" value="HSP_DnaJ_Cys-rich_dom_sf"/>
</dbReference>
<dbReference type="GO" id="GO:0009408">
    <property type="term" value="P:response to heat"/>
    <property type="evidence" value="ECO:0007669"/>
    <property type="project" value="InterPro"/>
</dbReference>
<dbReference type="SMART" id="SM00271">
    <property type="entry name" value="DnaJ"/>
    <property type="match status" value="1"/>
</dbReference>
<comment type="subunit">
    <text evidence="3">Homodimer.</text>
</comment>
<organism evidence="15">
    <name type="scientific">marine metagenome</name>
    <dbReference type="NCBI Taxonomy" id="408172"/>
    <lineage>
        <taxon>unclassified sequences</taxon>
        <taxon>metagenomes</taxon>
        <taxon>ecological metagenomes</taxon>
    </lineage>
</organism>